<feature type="transmembrane region" description="Helical" evidence="1">
    <location>
        <begin position="136"/>
        <end position="154"/>
    </location>
</feature>
<dbReference type="Gene3D" id="1.10.1760.20">
    <property type="match status" value="1"/>
</dbReference>
<keyword evidence="3" id="KW-1185">Reference proteome</keyword>
<gene>
    <name evidence="2" type="ORF">FC89_GL000372</name>
</gene>
<reference evidence="2 3" key="1">
    <citation type="journal article" date="2015" name="Genome Announc.">
        <title>Expanding the biotechnology potential of lactobacilli through comparative genomics of 213 strains and associated genera.</title>
        <authorList>
            <person name="Sun Z."/>
            <person name="Harris H.M."/>
            <person name="McCann A."/>
            <person name="Guo C."/>
            <person name="Argimon S."/>
            <person name="Zhang W."/>
            <person name="Yang X."/>
            <person name="Jeffery I.B."/>
            <person name="Cooney J.C."/>
            <person name="Kagawa T.F."/>
            <person name="Liu W."/>
            <person name="Song Y."/>
            <person name="Salvetti E."/>
            <person name="Wrobel A."/>
            <person name="Rasinkangas P."/>
            <person name="Parkhill J."/>
            <person name="Rea M.C."/>
            <person name="O'Sullivan O."/>
            <person name="Ritari J."/>
            <person name="Douillard F.P."/>
            <person name="Paul Ross R."/>
            <person name="Yang R."/>
            <person name="Briner A.E."/>
            <person name="Felis G.E."/>
            <person name="de Vos W.M."/>
            <person name="Barrangou R."/>
            <person name="Klaenhammer T.R."/>
            <person name="Caufield P.W."/>
            <person name="Cui Y."/>
            <person name="Zhang H."/>
            <person name="O'Toole P.W."/>
        </authorList>
    </citation>
    <scope>NUCLEOTIDE SEQUENCE [LARGE SCALE GENOMIC DNA]</scope>
    <source>
        <strain evidence="2 3">DSM 18630</strain>
    </source>
</reference>
<evidence type="ECO:0000313" key="2">
    <source>
        <dbReference type="EMBL" id="KRM07060.1"/>
    </source>
</evidence>
<keyword evidence="1" id="KW-1133">Transmembrane helix</keyword>
<protein>
    <submittedName>
        <fullName evidence="2">Integral membrane protein</fullName>
    </submittedName>
</protein>
<feature type="transmembrane region" description="Helical" evidence="1">
    <location>
        <begin position="74"/>
        <end position="91"/>
    </location>
</feature>
<dbReference type="RefSeq" id="WP_057871159.1">
    <property type="nucleotide sequence ID" value="NZ_AZGB01000009.1"/>
</dbReference>
<comment type="caution">
    <text evidence="2">The sequence shown here is derived from an EMBL/GenBank/DDBJ whole genome shotgun (WGS) entry which is preliminary data.</text>
</comment>
<dbReference type="Proteomes" id="UP000051451">
    <property type="component" value="Unassembled WGS sequence"/>
</dbReference>
<evidence type="ECO:0000256" key="1">
    <source>
        <dbReference type="SAM" id="Phobius"/>
    </source>
</evidence>
<dbReference type="PATRIC" id="fig|1423750.3.peg.381"/>
<organism evidence="2 3">
    <name type="scientific">Liquorilactobacillus ghanensis DSM 18630</name>
    <dbReference type="NCBI Taxonomy" id="1423750"/>
    <lineage>
        <taxon>Bacteria</taxon>
        <taxon>Bacillati</taxon>
        <taxon>Bacillota</taxon>
        <taxon>Bacilli</taxon>
        <taxon>Lactobacillales</taxon>
        <taxon>Lactobacillaceae</taxon>
        <taxon>Liquorilactobacillus</taxon>
    </lineage>
</organism>
<feature type="transmembrane region" description="Helical" evidence="1">
    <location>
        <begin position="103"/>
        <end position="124"/>
    </location>
</feature>
<feature type="transmembrane region" description="Helical" evidence="1">
    <location>
        <begin position="43"/>
        <end position="67"/>
    </location>
</feature>
<proteinExistence type="predicted"/>
<accession>A0A0R1VUF6</accession>
<name>A0A0R1VUF6_9LACO</name>
<dbReference type="InterPro" id="IPR024529">
    <property type="entry name" value="ECF_trnsprt_substrate-spec"/>
</dbReference>
<dbReference type="OrthoDB" id="9766854at2"/>
<evidence type="ECO:0000313" key="3">
    <source>
        <dbReference type="Proteomes" id="UP000051451"/>
    </source>
</evidence>
<dbReference type="EMBL" id="AZGB01000009">
    <property type="protein sequence ID" value="KRM07060.1"/>
    <property type="molecule type" value="Genomic_DNA"/>
</dbReference>
<keyword evidence="1" id="KW-0812">Transmembrane</keyword>
<dbReference type="GO" id="GO:0022857">
    <property type="term" value="F:transmembrane transporter activity"/>
    <property type="evidence" value="ECO:0007669"/>
    <property type="project" value="InterPro"/>
</dbReference>
<dbReference type="Pfam" id="PF12822">
    <property type="entry name" value="ECF_trnsprt"/>
    <property type="match status" value="1"/>
</dbReference>
<keyword evidence="1" id="KW-0472">Membrane</keyword>
<dbReference type="AlphaFoldDB" id="A0A0R1VUF6"/>
<sequence>MVKRHLSLQAITFIALAAALNIVGSNLALLLRLPVYLDTIGTILAAALLGPLAGCLAGGITGLIVGFTTDLMSLYFLPVQLIIGLVAGLVFRKWQPDHWQSLWLTALLISLPGSIISSTIAYFLFHGVTSSGSSIIVQLLVGAGVNKAAAVLIIQFITDYFDRLIGVSVVAALYRVLKTRVRHSLWQ</sequence>
<dbReference type="GeneID" id="98318424"/>
<dbReference type="STRING" id="1423750.FC89_GL000372"/>